<sequence length="255" mass="25989">MHARRPPPAHRRPCGFTLVELAVVLGVLGLLALGMTSAFSNIHDLRQYDRARADAEAARQALRAFALREKRLPCPGVDASGASGREASPCAAGLDVGWLPYETLGLALPAPGARMRYAVHRGVGGGADLVAPPLSASTDGHDIDGGHSFVAALTALVAAAPSPQNPHHPLQHAPDGSTACGGAVANPAFLLVVPLSDRDGQPGPNPNFDGMNAAMAAGAGKCAAPPSRPPDRVSDDLVAAESGAALLGWIAARSR</sequence>
<dbReference type="SUPFAM" id="SSF54523">
    <property type="entry name" value="Pili subunits"/>
    <property type="match status" value="1"/>
</dbReference>
<organism evidence="1 2">
    <name type="scientific">Luteimonas salinisoli</name>
    <dbReference type="NCBI Taxonomy" id="2752307"/>
    <lineage>
        <taxon>Bacteria</taxon>
        <taxon>Pseudomonadati</taxon>
        <taxon>Pseudomonadota</taxon>
        <taxon>Gammaproteobacteria</taxon>
        <taxon>Lysobacterales</taxon>
        <taxon>Lysobacteraceae</taxon>
        <taxon>Luteimonas</taxon>
    </lineage>
</organism>
<evidence type="ECO:0000313" key="2">
    <source>
        <dbReference type="Proteomes" id="UP000578091"/>
    </source>
</evidence>
<reference evidence="1 2" key="1">
    <citation type="submission" date="2020-07" db="EMBL/GenBank/DDBJ databases">
        <title>Luteimonas sp. SJ-92.</title>
        <authorList>
            <person name="Huang X.-X."/>
            <person name="Xu L."/>
            <person name="Sun J.-Q."/>
        </authorList>
    </citation>
    <scope>NUCLEOTIDE SEQUENCE [LARGE SCALE GENOMIC DNA]</scope>
    <source>
        <strain evidence="1 2">SJ-92</strain>
    </source>
</reference>
<dbReference type="RefSeq" id="WP_180676622.1">
    <property type="nucleotide sequence ID" value="NZ_JACCKA010000003.1"/>
</dbReference>
<dbReference type="NCBIfam" id="TIGR02532">
    <property type="entry name" value="IV_pilin_GFxxxE"/>
    <property type="match status" value="1"/>
</dbReference>
<dbReference type="AlphaFoldDB" id="A0A853J819"/>
<comment type="caution">
    <text evidence="1">The sequence shown here is derived from an EMBL/GenBank/DDBJ whole genome shotgun (WGS) entry which is preliminary data.</text>
</comment>
<dbReference type="Proteomes" id="UP000578091">
    <property type="component" value="Unassembled WGS sequence"/>
</dbReference>
<keyword evidence="2" id="KW-1185">Reference proteome</keyword>
<dbReference type="InterPro" id="IPR045584">
    <property type="entry name" value="Pilin-like"/>
</dbReference>
<dbReference type="Gene3D" id="3.30.700.10">
    <property type="entry name" value="Glycoprotein, Type 4 Pilin"/>
    <property type="match status" value="1"/>
</dbReference>
<name>A0A853J819_9GAMM</name>
<evidence type="ECO:0000313" key="1">
    <source>
        <dbReference type="EMBL" id="NZA24810.1"/>
    </source>
</evidence>
<accession>A0A853J819</accession>
<dbReference type="EMBL" id="JACCKA010000003">
    <property type="protein sequence ID" value="NZA24810.1"/>
    <property type="molecule type" value="Genomic_DNA"/>
</dbReference>
<protein>
    <submittedName>
        <fullName evidence="1">Prepilin-type N-terminal cleavage/methylation domain-containing protein</fullName>
    </submittedName>
</protein>
<gene>
    <name evidence="1" type="ORF">H0E84_00270</name>
</gene>
<proteinExistence type="predicted"/>
<dbReference type="InterPro" id="IPR012902">
    <property type="entry name" value="N_methyl_site"/>
</dbReference>
<dbReference type="Pfam" id="PF07963">
    <property type="entry name" value="N_methyl"/>
    <property type="match status" value="1"/>
</dbReference>